<dbReference type="RefSeq" id="WP_146237291.1">
    <property type="nucleotide sequence ID" value="NZ_QJSX01000010.1"/>
</dbReference>
<evidence type="ECO:0000313" key="1">
    <source>
        <dbReference type="EMBL" id="PYE53133.1"/>
    </source>
</evidence>
<accession>A0A318S9J5</accession>
<gene>
    <name evidence="1" type="ORF">DES52_110117</name>
</gene>
<dbReference type="AlphaFoldDB" id="A0A318S9J5"/>
<evidence type="ECO:0000313" key="2">
    <source>
        <dbReference type="Proteomes" id="UP000248326"/>
    </source>
</evidence>
<dbReference type="EMBL" id="QJSX01000010">
    <property type="protein sequence ID" value="PYE53133.1"/>
    <property type="molecule type" value="Genomic_DNA"/>
</dbReference>
<organism evidence="1 2">
    <name type="scientific">Deinococcus yavapaiensis KR-236</name>
    <dbReference type="NCBI Taxonomy" id="694435"/>
    <lineage>
        <taxon>Bacteria</taxon>
        <taxon>Thermotogati</taxon>
        <taxon>Deinococcota</taxon>
        <taxon>Deinococci</taxon>
        <taxon>Deinococcales</taxon>
        <taxon>Deinococcaceae</taxon>
        <taxon>Deinococcus</taxon>
    </lineage>
</organism>
<protein>
    <submittedName>
        <fullName evidence="1">Uncharacterized protein</fullName>
    </submittedName>
</protein>
<proteinExistence type="predicted"/>
<comment type="caution">
    <text evidence="1">The sequence shown here is derived from an EMBL/GenBank/DDBJ whole genome shotgun (WGS) entry which is preliminary data.</text>
</comment>
<reference evidence="1 2" key="1">
    <citation type="submission" date="2018-06" db="EMBL/GenBank/DDBJ databases">
        <title>Genomic Encyclopedia of Type Strains, Phase IV (KMG-IV): sequencing the most valuable type-strain genomes for metagenomic binning, comparative biology and taxonomic classification.</title>
        <authorList>
            <person name="Goeker M."/>
        </authorList>
    </citation>
    <scope>NUCLEOTIDE SEQUENCE [LARGE SCALE GENOMIC DNA]</scope>
    <source>
        <strain evidence="1 2">DSM 18048</strain>
    </source>
</reference>
<sequence>MHNVEAAIEELFGTLRATWKEALERSDLDSSLLEDVVKRVQDIDTAFAAFLQDLTRGAAKPDELQVLLDRARIELRRVRRATEGERAPTAPFAWYGREQPFA</sequence>
<dbReference type="Proteomes" id="UP000248326">
    <property type="component" value="Unassembled WGS sequence"/>
</dbReference>
<name>A0A318S9J5_9DEIO</name>
<keyword evidence="2" id="KW-1185">Reference proteome</keyword>